<dbReference type="Gene3D" id="3.10.350.10">
    <property type="entry name" value="LysM domain"/>
    <property type="match status" value="1"/>
</dbReference>
<dbReference type="CDD" id="cd00118">
    <property type="entry name" value="LysM"/>
    <property type="match status" value="1"/>
</dbReference>
<dbReference type="PANTHER" id="PTHR34700">
    <property type="entry name" value="POTASSIUM BINDING PROTEIN KBP"/>
    <property type="match status" value="1"/>
</dbReference>
<evidence type="ECO:0000313" key="3">
    <source>
        <dbReference type="Proteomes" id="UP000266172"/>
    </source>
</evidence>
<dbReference type="AlphaFoldDB" id="A0A395VDN1"/>
<dbReference type="RefSeq" id="WP_118096199.1">
    <property type="nucleotide sequence ID" value="NZ_QRVL01000001.1"/>
</dbReference>
<evidence type="ECO:0000259" key="1">
    <source>
        <dbReference type="PROSITE" id="PS51782"/>
    </source>
</evidence>
<feature type="domain" description="LysM" evidence="1">
    <location>
        <begin position="164"/>
        <end position="225"/>
    </location>
</feature>
<dbReference type="EMBL" id="QRVL01000001">
    <property type="protein sequence ID" value="RGS41916.1"/>
    <property type="molecule type" value="Genomic_DNA"/>
</dbReference>
<dbReference type="InterPro" id="IPR052196">
    <property type="entry name" value="Bact_Kbp"/>
</dbReference>
<dbReference type="Proteomes" id="UP000266172">
    <property type="component" value="Unassembled WGS sequence"/>
</dbReference>
<dbReference type="InterPro" id="IPR018392">
    <property type="entry name" value="LysM"/>
</dbReference>
<sequence>MDIKLIPVGKGSKFTFPALPEKVQGKYAAKYQSFDIISLGTVKVPKGTDVSEFSWDGVFFGPSKKNEAIVKKNAWQSPNECVKILNDFMMNETVLTLIVTETWINVDVTISSFQPRPVGAYGNVEYSITFVQKKPLKIYSTNELKITAFVKKTKPRETSSSSGGSYTVVSGDTLWGIASKKLGSGTKWTKIYDANKDTIESTAKKHGKSSSDHGHWIWPGEVLTIPG</sequence>
<dbReference type="PANTHER" id="PTHR34700:SF4">
    <property type="entry name" value="PHAGE-LIKE ELEMENT PBSX PROTEIN XKDP"/>
    <property type="match status" value="1"/>
</dbReference>
<proteinExistence type="predicted"/>
<organism evidence="2 3">
    <name type="scientific">Roseburia hominis</name>
    <dbReference type="NCBI Taxonomy" id="301301"/>
    <lineage>
        <taxon>Bacteria</taxon>
        <taxon>Bacillati</taxon>
        <taxon>Bacillota</taxon>
        <taxon>Clostridia</taxon>
        <taxon>Lachnospirales</taxon>
        <taxon>Lachnospiraceae</taxon>
        <taxon>Roseburia</taxon>
    </lineage>
</organism>
<gene>
    <name evidence="2" type="ORF">DWX93_00825</name>
</gene>
<evidence type="ECO:0000313" key="2">
    <source>
        <dbReference type="EMBL" id="RGS41916.1"/>
    </source>
</evidence>
<dbReference type="PROSITE" id="PS51782">
    <property type="entry name" value="LYSM"/>
    <property type="match status" value="1"/>
</dbReference>
<dbReference type="SUPFAM" id="SSF54106">
    <property type="entry name" value="LysM domain"/>
    <property type="match status" value="1"/>
</dbReference>
<reference evidence="2 3" key="1">
    <citation type="submission" date="2018-08" db="EMBL/GenBank/DDBJ databases">
        <title>A genome reference for cultivated species of the human gut microbiota.</title>
        <authorList>
            <person name="Zou Y."/>
            <person name="Xue W."/>
            <person name="Luo G."/>
        </authorList>
    </citation>
    <scope>NUCLEOTIDE SEQUENCE [LARGE SCALE GENOMIC DNA]</scope>
    <source>
        <strain evidence="2 3">AF22-12AC</strain>
    </source>
</reference>
<dbReference type="InterPro" id="IPR036779">
    <property type="entry name" value="LysM_dom_sf"/>
</dbReference>
<accession>A0A395VDN1</accession>
<dbReference type="Pfam" id="PF01476">
    <property type="entry name" value="LysM"/>
    <property type="match status" value="1"/>
</dbReference>
<name>A0A395VDN1_9FIRM</name>
<protein>
    <submittedName>
        <fullName evidence="2">LysM peptidoglycan-binding domain-containing protein</fullName>
    </submittedName>
</protein>
<comment type="caution">
    <text evidence="2">The sequence shown here is derived from an EMBL/GenBank/DDBJ whole genome shotgun (WGS) entry which is preliminary data.</text>
</comment>
<dbReference type="SMART" id="SM00257">
    <property type="entry name" value="LysM"/>
    <property type="match status" value="1"/>
</dbReference>